<accession>A0AC58S9V6</accession>
<dbReference type="Proteomes" id="UP000790787">
    <property type="component" value="Chromosome 2"/>
</dbReference>
<reference evidence="1" key="1">
    <citation type="journal article" date="2014" name="Nat. Commun.">
        <title>The tobacco genome sequence and its comparison with those of tomato and potato.</title>
        <authorList>
            <person name="Sierro N."/>
            <person name="Battey J.N."/>
            <person name="Ouadi S."/>
            <person name="Bakaher N."/>
            <person name="Bovet L."/>
            <person name="Willig A."/>
            <person name="Goepfert S."/>
            <person name="Peitsch M.C."/>
            <person name="Ivanov N.V."/>
        </authorList>
    </citation>
    <scope>NUCLEOTIDE SEQUENCE [LARGE SCALE GENOMIC DNA]</scope>
</reference>
<dbReference type="RefSeq" id="XP_075081760.1">
    <property type="nucleotide sequence ID" value="XM_075225659.1"/>
</dbReference>
<keyword evidence="1" id="KW-1185">Reference proteome</keyword>
<reference evidence="2" key="2">
    <citation type="submission" date="2025-08" db="UniProtKB">
        <authorList>
            <consortium name="RefSeq"/>
        </authorList>
    </citation>
    <scope>IDENTIFICATION</scope>
    <source>
        <tissue evidence="2">Leaf</tissue>
    </source>
</reference>
<name>A0AC58S9V6_TOBAC</name>
<evidence type="ECO:0000313" key="1">
    <source>
        <dbReference type="Proteomes" id="UP000790787"/>
    </source>
</evidence>
<gene>
    <name evidence="2" type="primary">LOC142166418</name>
</gene>
<protein>
    <submittedName>
        <fullName evidence="2">Secreted RxLR effector protein 161-like</fullName>
    </submittedName>
</protein>
<proteinExistence type="predicted"/>
<organism evidence="1 2">
    <name type="scientific">Nicotiana tabacum</name>
    <name type="common">Common tobacco</name>
    <dbReference type="NCBI Taxonomy" id="4097"/>
    <lineage>
        <taxon>Eukaryota</taxon>
        <taxon>Viridiplantae</taxon>
        <taxon>Streptophyta</taxon>
        <taxon>Embryophyta</taxon>
        <taxon>Tracheophyta</taxon>
        <taxon>Spermatophyta</taxon>
        <taxon>Magnoliopsida</taxon>
        <taxon>eudicotyledons</taxon>
        <taxon>Gunneridae</taxon>
        <taxon>Pentapetalae</taxon>
        <taxon>asterids</taxon>
        <taxon>lamiids</taxon>
        <taxon>Solanales</taxon>
        <taxon>Solanaceae</taxon>
        <taxon>Nicotianoideae</taxon>
        <taxon>Nicotianeae</taxon>
        <taxon>Nicotiana</taxon>
    </lineage>
</organism>
<evidence type="ECO:0000313" key="2">
    <source>
        <dbReference type="RefSeq" id="XP_075081760.1"/>
    </source>
</evidence>
<sequence>MNGSLLYLTSSRPDIVFSVGLCARFQVNPKESHLKAVKRILIYLKGTSDLCMWYPRGYSFDLVGYADTDYAGFHIDRKSTSGISHFLGSCLVSWGTKKQNSMALSTAEAEYVTAAS</sequence>